<dbReference type="RefSeq" id="WP_286328951.1">
    <property type="nucleotide sequence ID" value="NZ_AP027734.1"/>
</dbReference>
<organism evidence="7 8">
    <name type="scientific">Agromyces marinus</name>
    <dbReference type="NCBI Taxonomy" id="1389020"/>
    <lineage>
        <taxon>Bacteria</taxon>
        <taxon>Bacillati</taxon>
        <taxon>Actinomycetota</taxon>
        <taxon>Actinomycetes</taxon>
        <taxon>Micrococcales</taxon>
        <taxon>Microbacteriaceae</taxon>
        <taxon>Agromyces</taxon>
    </lineage>
</organism>
<dbReference type="CDD" id="cd07042">
    <property type="entry name" value="STAS_SulP_like_sulfate_transporter"/>
    <property type="match status" value="1"/>
</dbReference>
<proteinExistence type="predicted"/>
<dbReference type="EMBL" id="AP027734">
    <property type="protein sequence ID" value="BDZ54965.1"/>
    <property type="molecule type" value="Genomic_DNA"/>
</dbReference>
<evidence type="ECO:0000256" key="4">
    <source>
        <dbReference type="ARBA" id="ARBA00023136"/>
    </source>
</evidence>
<accession>A0ABM8H2E7</accession>
<feature type="transmembrane region" description="Helical" evidence="5">
    <location>
        <begin position="43"/>
        <end position="68"/>
    </location>
</feature>
<name>A0ABM8H2E7_9MICO</name>
<protein>
    <submittedName>
        <fullName evidence="7">Sodium-independent anion transporter</fullName>
    </submittedName>
</protein>
<feature type="transmembrane region" description="Helical" evidence="5">
    <location>
        <begin position="156"/>
        <end position="182"/>
    </location>
</feature>
<dbReference type="InterPro" id="IPR036513">
    <property type="entry name" value="STAS_dom_sf"/>
</dbReference>
<gene>
    <name evidence="7" type="ORF">GCM10025870_20380</name>
</gene>
<keyword evidence="4 5" id="KW-0472">Membrane</keyword>
<dbReference type="SUPFAM" id="SSF52091">
    <property type="entry name" value="SpoIIaa-like"/>
    <property type="match status" value="1"/>
</dbReference>
<dbReference type="Proteomes" id="UP001321477">
    <property type="component" value="Chromosome"/>
</dbReference>
<comment type="subcellular location">
    <subcellularLocation>
        <location evidence="1">Membrane</location>
        <topology evidence="1">Multi-pass membrane protein</topology>
    </subcellularLocation>
</comment>
<evidence type="ECO:0000256" key="3">
    <source>
        <dbReference type="ARBA" id="ARBA00022989"/>
    </source>
</evidence>
<feature type="transmembrane region" description="Helical" evidence="5">
    <location>
        <begin position="88"/>
        <end position="106"/>
    </location>
</feature>
<evidence type="ECO:0000259" key="6">
    <source>
        <dbReference type="PROSITE" id="PS50801"/>
    </source>
</evidence>
<feature type="transmembrane region" description="Helical" evidence="5">
    <location>
        <begin position="118"/>
        <end position="136"/>
    </location>
</feature>
<feature type="transmembrane region" description="Helical" evidence="5">
    <location>
        <begin position="371"/>
        <end position="401"/>
    </location>
</feature>
<sequence length="555" mass="57898">MRRLFRRETLGKDAVAGVVLGVESVPDGLASGLLAGVNPIAGLYGYLFGMLGAAFFTSSSFMAVQATGAMALVVADTDLSARPDPDRALFTLAVLTGVVMIVAGVLKGGRLLRFVPTSVMTGFVTAVGVNIVLGQLSNLTGYESDAANRVTRAFDLIVNIWRIDLPTTLVGVVTLALIVWLTRTRLASFGLVVAVLVGSVLAWASTAWLGWPVAVVSDIADVPNGLPLPVLPSLDDVAYLAIPAISLAFVGLIQGAAVSSGIPNLDGRPADASRDFIGQGVGNVVAGLFRGMPVGGSMSASALIAAAGARTRLALVFASGVMAAVILFASGVVAYVAMPSLAALLIVVGIGAIKPAKILSVMKTGVLQTTVMAVTFALTLVVPLQFAVLVGVGMGIILYVVQQSNQVRVRRAIVMPDGRVKETDPGPTVPAGEVMVLQPYGSLFFASAPVFESRLPVVEDTSRGTVVIIRLRGIDELGISLVEVLRRYAADLDALGSQLRLVVSSERIVSQLRSGGVTAIIGESSVYRGTEWLGETLRQAHDDALEWVEERRENG</sequence>
<feature type="transmembrane region" description="Helical" evidence="5">
    <location>
        <begin position="313"/>
        <end position="335"/>
    </location>
</feature>
<keyword evidence="3 5" id="KW-1133">Transmembrane helix</keyword>
<feature type="transmembrane region" description="Helical" evidence="5">
    <location>
        <begin position="237"/>
        <end position="258"/>
    </location>
</feature>
<dbReference type="InterPro" id="IPR011547">
    <property type="entry name" value="SLC26A/SulP_dom"/>
</dbReference>
<keyword evidence="2 5" id="KW-0812">Transmembrane</keyword>
<evidence type="ECO:0000256" key="2">
    <source>
        <dbReference type="ARBA" id="ARBA00022692"/>
    </source>
</evidence>
<feature type="domain" description="STAS" evidence="6">
    <location>
        <begin position="434"/>
        <end position="544"/>
    </location>
</feature>
<dbReference type="Pfam" id="PF01740">
    <property type="entry name" value="STAS"/>
    <property type="match status" value="1"/>
</dbReference>
<evidence type="ECO:0000256" key="1">
    <source>
        <dbReference type="ARBA" id="ARBA00004141"/>
    </source>
</evidence>
<keyword evidence="8" id="KW-1185">Reference proteome</keyword>
<feature type="transmembrane region" description="Helical" evidence="5">
    <location>
        <begin position="189"/>
        <end position="211"/>
    </location>
</feature>
<dbReference type="PROSITE" id="PS50801">
    <property type="entry name" value="STAS"/>
    <property type="match status" value="1"/>
</dbReference>
<evidence type="ECO:0000313" key="7">
    <source>
        <dbReference type="EMBL" id="BDZ54965.1"/>
    </source>
</evidence>
<dbReference type="PANTHER" id="PTHR11814">
    <property type="entry name" value="SULFATE TRANSPORTER"/>
    <property type="match status" value="1"/>
</dbReference>
<dbReference type="InterPro" id="IPR001902">
    <property type="entry name" value="SLC26A/SulP_fam"/>
</dbReference>
<dbReference type="Gene3D" id="3.30.750.24">
    <property type="entry name" value="STAS domain"/>
    <property type="match status" value="1"/>
</dbReference>
<dbReference type="Pfam" id="PF00916">
    <property type="entry name" value="Sulfate_transp"/>
    <property type="match status" value="1"/>
</dbReference>
<dbReference type="InterPro" id="IPR002645">
    <property type="entry name" value="STAS_dom"/>
</dbReference>
<evidence type="ECO:0000313" key="8">
    <source>
        <dbReference type="Proteomes" id="UP001321477"/>
    </source>
</evidence>
<evidence type="ECO:0000256" key="5">
    <source>
        <dbReference type="SAM" id="Phobius"/>
    </source>
</evidence>
<reference evidence="8" key="1">
    <citation type="journal article" date="2019" name="Int. J. Syst. Evol. Microbiol.">
        <title>The Global Catalogue of Microorganisms (GCM) 10K type strain sequencing project: providing services to taxonomists for standard genome sequencing and annotation.</title>
        <authorList>
            <consortium name="The Broad Institute Genomics Platform"/>
            <consortium name="The Broad Institute Genome Sequencing Center for Infectious Disease"/>
            <person name="Wu L."/>
            <person name="Ma J."/>
        </authorList>
    </citation>
    <scope>NUCLEOTIDE SEQUENCE [LARGE SCALE GENOMIC DNA]</scope>
    <source>
        <strain evidence="8">NBRC 109019</strain>
    </source>
</reference>